<accession>A0A1F7U6A1</accession>
<dbReference type="GO" id="GO:0016987">
    <property type="term" value="F:sigma factor activity"/>
    <property type="evidence" value="ECO:0007669"/>
    <property type="project" value="UniProtKB-KW"/>
</dbReference>
<gene>
    <name evidence="7" type="ORF">A3D72_03040</name>
</gene>
<dbReference type="EMBL" id="MGDZ01000020">
    <property type="protein sequence ID" value="OGL73761.1"/>
    <property type="molecule type" value="Genomic_DNA"/>
</dbReference>
<evidence type="ECO:0000259" key="6">
    <source>
        <dbReference type="PROSITE" id="PS00715"/>
    </source>
</evidence>
<evidence type="ECO:0000256" key="3">
    <source>
        <dbReference type="ARBA" id="ARBA00023125"/>
    </source>
</evidence>
<dbReference type="InterPro" id="IPR013324">
    <property type="entry name" value="RNA_pol_sigma_r3/r4-like"/>
</dbReference>
<reference evidence="7 8" key="1">
    <citation type="journal article" date="2016" name="Nat. Commun.">
        <title>Thousands of microbial genomes shed light on interconnected biogeochemical processes in an aquifer system.</title>
        <authorList>
            <person name="Anantharaman K."/>
            <person name="Brown C.T."/>
            <person name="Hug L.A."/>
            <person name="Sharon I."/>
            <person name="Castelle C.J."/>
            <person name="Probst A.J."/>
            <person name="Thomas B.C."/>
            <person name="Singh A."/>
            <person name="Wilkins M.J."/>
            <person name="Karaoz U."/>
            <person name="Brodie E.L."/>
            <person name="Williams K.H."/>
            <person name="Hubbard S.S."/>
            <person name="Banfield J.F."/>
        </authorList>
    </citation>
    <scope>NUCLEOTIDE SEQUENCE [LARGE SCALE GENOMIC DNA]</scope>
</reference>
<comment type="caution">
    <text evidence="7">The sequence shown here is derived from an EMBL/GenBank/DDBJ whole genome shotgun (WGS) entry which is preliminary data.</text>
</comment>
<dbReference type="Proteomes" id="UP000176303">
    <property type="component" value="Unassembled WGS sequence"/>
</dbReference>
<dbReference type="InterPro" id="IPR013325">
    <property type="entry name" value="RNA_pol_sigma_r2"/>
</dbReference>
<dbReference type="InterPro" id="IPR014284">
    <property type="entry name" value="RNA_pol_sigma-70_dom"/>
</dbReference>
<dbReference type="InterPro" id="IPR007624">
    <property type="entry name" value="RNA_pol_sigma70_r3"/>
</dbReference>
<dbReference type="PANTHER" id="PTHR30603">
    <property type="entry name" value="RNA POLYMERASE SIGMA FACTOR RPO"/>
    <property type="match status" value="1"/>
</dbReference>
<feature type="domain" description="RNA polymerase sigma-70" evidence="6">
    <location>
        <begin position="209"/>
        <end position="222"/>
    </location>
</feature>
<dbReference type="PANTHER" id="PTHR30603:SF47">
    <property type="entry name" value="RNA POLYMERASE SIGMA FACTOR SIGD, CHLOROPLASTIC"/>
    <property type="match status" value="1"/>
</dbReference>
<dbReference type="PRINTS" id="PR00046">
    <property type="entry name" value="SIGMA70FCT"/>
</dbReference>
<dbReference type="AlphaFoldDB" id="A0A1F7U6A1"/>
<dbReference type="InterPro" id="IPR007627">
    <property type="entry name" value="RNA_pol_sigma70_r2"/>
</dbReference>
<keyword evidence="4" id="KW-0804">Transcription</keyword>
<dbReference type="PROSITE" id="PS00715">
    <property type="entry name" value="SIGMA70_1"/>
    <property type="match status" value="1"/>
</dbReference>
<dbReference type="InterPro" id="IPR000943">
    <property type="entry name" value="RNA_pol_sigma70"/>
</dbReference>
<evidence type="ECO:0000256" key="1">
    <source>
        <dbReference type="ARBA" id="ARBA00023015"/>
    </source>
</evidence>
<dbReference type="SUPFAM" id="SSF88946">
    <property type="entry name" value="Sigma2 domain of RNA polymerase sigma factors"/>
    <property type="match status" value="1"/>
</dbReference>
<dbReference type="Gene3D" id="1.10.10.10">
    <property type="entry name" value="Winged helix-like DNA-binding domain superfamily/Winged helix DNA-binding domain"/>
    <property type="match status" value="2"/>
</dbReference>
<dbReference type="SUPFAM" id="SSF88659">
    <property type="entry name" value="Sigma3 and sigma4 domains of RNA polymerase sigma factors"/>
    <property type="match status" value="2"/>
</dbReference>
<keyword evidence="3" id="KW-0238">DNA-binding</keyword>
<dbReference type="STRING" id="1802391.A3D72_03040"/>
<dbReference type="Gene3D" id="1.10.601.10">
    <property type="entry name" value="RNA Polymerase Primary Sigma Factor"/>
    <property type="match status" value="1"/>
</dbReference>
<dbReference type="InterPro" id="IPR050239">
    <property type="entry name" value="Sigma-70_RNA_pol_init_factors"/>
</dbReference>
<proteinExistence type="predicted"/>
<evidence type="ECO:0000313" key="7">
    <source>
        <dbReference type="EMBL" id="OGL73761.1"/>
    </source>
</evidence>
<dbReference type="NCBIfam" id="TIGR02937">
    <property type="entry name" value="sigma70-ECF"/>
    <property type="match status" value="1"/>
</dbReference>
<feature type="compositionally biased region" description="Basic and acidic residues" evidence="5">
    <location>
        <begin position="108"/>
        <end position="117"/>
    </location>
</feature>
<feature type="region of interest" description="Disordered" evidence="5">
    <location>
        <begin position="84"/>
        <end position="117"/>
    </location>
</feature>
<name>A0A1F7U6A1_9BACT</name>
<keyword evidence="2" id="KW-0731">Sigma factor</keyword>
<dbReference type="GO" id="GO:0006352">
    <property type="term" value="P:DNA-templated transcription initiation"/>
    <property type="evidence" value="ECO:0007669"/>
    <property type="project" value="InterPro"/>
</dbReference>
<protein>
    <recommendedName>
        <fullName evidence="6">RNA polymerase sigma-70 domain-containing protein</fullName>
    </recommendedName>
</protein>
<sequence>MQTATLSSAPPDAQEQTSIESLGLTGTTLMQLWAIGVSSVSDLTAHNTDSLRKLLAESLNGSAAAHERIEKTLADIHAAMRVQNASLKPDPRPEPKVVEKSETQPQKRGRDFEPDHEWLDKVNEEAPRLNKDPLDPFYRDMKRYSRLLSRDEQTELGRSVREEKDEKLRMKARDILILHNLRLVLWIARKHLWATIAKKKEWSSLQLSDLVQEGTLGLMIAAERYDERKGFAFTTYAIWWIRSTISRAILDSGFIRVPVHMGELISKVRRAMNEIALREGRPPTIEEIGIAVEQDPKKVRQALKVAQVSASMVSLNDVIITDDSSEAERHEFIACEAFLRPDRALEAKQELDGACERLNRLTEMLYEDESISERNREMFVRFYGLDGSVTKKTLEHVAEGYGVTRELVRQVVGACWVKIQHAGLDMDHESVLTDLARIGELEKLAGKRVSAD</sequence>
<evidence type="ECO:0000256" key="4">
    <source>
        <dbReference type="ARBA" id="ARBA00023163"/>
    </source>
</evidence>
<dbReference type="Pfam" id="PF04539">
    <property type="entry name" value="Sigma70_r3"/>
    <property type="match status" value="1"/>
</dbReference>
<evidence type="ECO:0000256" key="2">
    <source>
        <dbReference type="ARBA" id="ARBA00023082"/>
    </source>
</evidence>
<feature type="compositionally biased region" description="Basic and acidic residues" evidence="5">
    <location>
        <begin position="89"/>
        <end position="102"/>
    </location>
</feature>
<dbReference type="Pfam" id="PF04542">
    <property type="entry name" value="Sigma70_r2"/>
    <property type="match status" value="1"/>
</dbReference>
<dbReference type="InterPro" id="IPR036388">
    <property type="entry name" value="WH-like_DNA-bd_sf"/>
</dbReference>
<evidence type="ECO:0000313" key="8">
    <source>
        <dbReference type="Proteomes" id="UP000176303"/>
    </source>
</evidence>
<keyword evidence="1" id="KW-0805">Transcription regulation</keyword>
<evidence type="ECO:0000256" key="5">
    <source>
        <dbReference type="SAM" id="MobiDB-lite"/>
    </source>
</evidence>
<organism evidence="7 8">
    <name type="scientific">Candidatus Uhrbacteria bacterium RIFCSPHIGHO2_02_FULL_57_19</name>
    <dbReference type="NCBI Taxonomy" id="1802391"/>
    <lineage>
        <taxon>Bacteria</taxon>
        <taxon>Candidatus Uhriibacteriota</taxon>
    </lineage>
</organism>
<dbReference type="GO" id="GO:0003677">
    <property type="term" value="F:DNA binding"/>
    <property type="evidence" value="ECO:0007669"/>
    <property type="project" value="UniProtKB-KW"/>
</dbReference>